<keyword evidence="3" id="KW-1185">Reference proteome</keyword>
<keyword evidence="1" id="KW-0472">Membrane</keyword>
<dbReference type="OrthoDB" id="5244042at2"/>
<dbReference type="EMBL" id="SLXT01000014">
    <property type="protein sequence ID" value="TCP63891.1"/>
    <property type="molecule type" value="Genomic_DNA"/>
</dbReference>
<dbReference type="AlphaFoldDB" id="A0A4R2RVD0"/>
<evidence type="ECO:0000313" key="3">
    <source>
        <dbReference type="Proteomes" id="UP000294813"/>
    </source>
</evidence>
<dbReference type="InterPro" id="IPR027981">
    <property type="entry name" value="DUF4446"/>
</dbReference>
<reference evidence="2 3" key="1">
    <citation type="submission" date="2019-03" db="EMBL/GenBank/DDBJ databases">
        <title>Genomic Encyclopedia of Type Strains, Phase IV (KMG-IV): sequencing the most valuable type-strain genomes for metagenomic binning, comparative biology and taxonomic classification.</title>
        <authorList>
            <person name="Goeker M."/>
        </authorList>
    </citation>
    <scope>NUCLEOTIDE SEQUENCE [LARGE SCALE GENOMIC DNA]</scope>
    <source>
        <strain evidence="2 3">DSM 11170</strain>
    </source>
</reference>
<gene>
    <name evidence="2" type="ORF">EDD73_11439</name>
</gene>
<accession>A0A4R2RVD0</accession>
<protein>
    <submittedName>
        <fullName evidence="2">Uncharacterized protein DUF4446</fullName>
    </submittedName>
</protein>
<organism evidence="2 3">
    <name type="scientific">Heliophilum fasciatum</name>
    <dbReference type="NCBI Taxonomy" id="35700"/>
    <lineage>
        <taxon>Bacteria</taxon>
        <taxon>Bacillati</taxon>
        <taxon>Bacillota</taxon>
        <taxon>Clostridia</taxon>
        <taxon>Eubacteriales</taxon>
        <taxon>Heliobacteriaceae</taxon>
        <taxon>Heliophilum</taxon>
    </lineage>
</organism>
<dbReference type="Pfam" id="PF14584">
    <property type="entry name" value="DUF4446"/>
    <property type="match status" value="1"/>
</dbReference>
<comment type="caution">
    <text evidence="2">The sequence shown here is derived from an EMBL/GenBank/DDBJ whole genome shotgun (WGS) entry which is preliminary data.</text>
</comment>
<name>A0A4R2RVD0_9FIRM</name>
<sequence length="167" mass="19225">MPQWVEWMNQNIVGLLFLSYALTMFVMVLFFVAWFNMQKVRRLYTDLIKDVEGKNIEELLRAHGENNQRIIERVNELERDTATLKAISELTVRHVAVIRFNAFENVGSDQSFALAMLDHKGDGVVISSLYGRELSQVYAKPIRAGRSSYLLSKEEEEAIQKAWAINA</sequence>
<dbReference type="RefSeq" id="WP_131919397.1">
    <property type="nucleotide sequence ID" value="NZ_JAOQNU010000013.1"/>
</dbReference>
<proteinExistence type="predicted"/>
<keyword evidence="1" id="KW-1133">Transmembrane helix</keyword>
<evidence type="ECO:0000313" key="2">
    <source>
        <dbReference type="EMBL" id="TCP63891.1"/>
    </source>
</evidence>
<feature type="transmembrane region" description="Helical" evidence="1">
    <location>
        <begin position="12"/>
        <end position="35"/>
    </location>
</feature>
<evidence type="ECO:0000256" key="1">
    <source>
        <dbReference type="SAM" id="Phobius"/>
    </source>
</evidence>
<dbReference type="Proteomes" id="UP000294813">
    <property type="component" value="Unassembled WGS sequence"/>
</dbReference>
<keyword evidence="1" id="KW-0812">Transmembrane</keyword>